<dbReference type="AlphaFoldDB" id="A0AAE1J8Q7"/>
<reference evidence="2" key="1">
    <citation type="submission" date="2023-10" db="EMBL/GenBank/DDBJ databases">
        <title>Chromosome-level genome of the transformable northern wattle, Acacia crassicarpa.</title>
        <authorList>
            <person name="Massaro I."/>
            <person name="Sinha N.R."/>
            <person name="Poethig S."/>
            <person name="Leichty A.R."/>
        </authorList>
    </citation>
    <scope>NUCLEOTIDE SEQUENCE</scope>
    <source>
        <strain evidence="2">Acra3RX</strain>
        <tissue evidence="2">Leaf</tissue>
    </source>
</reference>
<feature type="compositionally biased region" description="Low complexity" evidence="1">
    <location>
        <begin position="73"/>
        <end position="89"/>
    </location>
</feature>
<dbReference type="EMBL" id="JAWXYG010000008">
    <property type="protein sequence ID" value="KAK4264347.1"/>
    <property type="molecule type" value="Genomic_DNA"/>
</dbReference>
<keyword evidence="3" id="KW-1185">Reference proteome</keyword>
<comment type="caution">
    <text evidence="2">The sequence shown here is derived from an EMBL/GenBank/DDBJ whole genome shotgun (WGS) entry which is preliminary data.</text>
</comment>
<accession>A0AAE1J8Q7</accession>
<sequence length="101" mass="10955">MGKFKILIGATARNMKMHLLRVQSFLDSRVLGPGSSGFGVRWVDSTNIRRGNMIAIVCAAAEKDGNGPREGRSMSQSPSQKQSQNPTSSIPSLPYSYALLK</sequence>
<feature type="region of interest" description="Disordered" evidence="1">
    <location>
        <begin position="63"/>
        <end position="101"/>
    </location>
</feature>
<organism evidence="2 3">
    <name type="scientific">Acacia crassicarpa</name>
    <name type="common">northern wattle</name>
    <dbReference type="NCBI Taxonomy" id="499986"/>
    <lineage>
        <taxon>Eukaryota</taxon>
        <taxon>Viridiplantae</taxon>
        <taxon>Streptophyta</taxon>
        <taxon>Embryophyta</taxon>
        <taxon>Tracheophyta</taxon>
        <taxon>Spermatophyta</taxon>
        <taxon>Magnoliopsida</taxon>
        <taxon>eudicotyledons</taxon>
        <taxon>Gunneridae</taxon>
        <taxon>Pentapetalae</taxon>
        <taxon>rosids</taxon>
        <taxon>fabids</taxon>
        <taxon>Fabales</taxon>
        <taxon>Fabaceae</taxon>
        <taxon>Caesalpinioideae</taxon>
        <taxon>mimosoid clade</taxon>
        <taxon>Acacieae</taxon>
        <taxon>Acacia</taxon>
    </lineage>
</organism>
<evidence type="ECO:0000313" key="3">
    <source>
        <dbReference type="Proteomes" id="UP001293593"/>
    </source>
</evidence>
<evidence type="ECO:0000256" key="1">
    <source>
        <dbReference type="SAM" id="MobiDB-lite"/>
    </source>
</evidence>
<gene>
    <name evidence="2" type="ORF">QN277_025541</name>
</gene>
<evidence type="ECO:0000313" key="2">
    <source>
        <dbReference type="EMBL" id="KAK4264347.1"/>
    </source>
</evidence>
<protein>
    <submittedName>
        <fullName evidence="2">Uncharacterized protein</fullName>
    </submittedName>
</protein>
<feature type="compositionally biased region" description="Basic and acidic residues" evidence="1">
    <location>
        <begin position="63"/>
        <end position="72"/>
    </location>
</feature>
<name>A0AAE1J8Q7_9FABA</name>
<proteinExistence type="predicted"/>
<dbReference type="Proteomes" id="UP001293593">
    <property type="component" value="Unassembled WGS sequence"/>
</dbReference>